<protein>
    <recommendedName>
        <fullName evidence="6">RETREG1-3/ARL6IP-like N-terminal reticulon-homology domain-containing protein</fullName>
    </recommendedName>
</protein>
<keyword evidence="4 5" id="KW-0472">Membrane</keyword>
<dbReference type="Proteomes" id="UP001208570">
    <property type="component" value="Unassembled WGS sequence"/>
</dbReference>
<organism evidence="7 8">
    <name type="scientific">Paralvinella palmiformis</name>
    <dbReference type="NCBI Taxonomy" id="53620"/>
    <lineage>
        <taxon>Eukaryota</taxon>
        <taxon>Metazoa</taxon>
        <taxon>Spiralia</taxon>
        <taxon>Lophotrochozoa</taxon>
        <taxon>Annelida</taxon>
        <taxon>Polychaeta</taxon>
        <taxon>Sedentaria</taxon>
        <taxon>Canalipalpata</taxon>
        <taxon>Terebellida</taxon>
        <taxon>Terebelliformia</taxon>
        <taxon>Alvinellidae</taxon>
        <taxon>Paralvinella</taxon>
    </lineage>
</organism>
<dbReference type="CDD" id="cd22559">
    <property type="entry name" value="Arl6IP1"/>
    <property type="match status" value="1"/>
</dbReference>
<dbReference type="Pfam" id="PF24456">
    <property type="entry name" value="RHD_RETREG1-3"/>
    <property type="match status" value="1"/>
</dbReference>
<evidence type="ECO:0000256" key="4">
    <source>
        <dbReference type="ARBA" id="ARBA00023136"/>
    </source>
</evidence>
<dbReference type="InterPro" id="IPR052114">
    <property type="entry name" value="ER_autophagy_membrane_reg"/>
</dbReference>
<accession>A0AAD9JPF4</accession>
<gene>
    <name evidence="7" type="ORF">LSH36_205g03053</name>
</gene>
<proteinExistence type="predicted"/>
<evidence type="ECO:0000256" key="3">
    <source>
        <dbReference type="ARBA" id="ARBA00022989"/>
    </source>
</evidence>
<evidence type="ECO:0000313" key="7">
    <source>
        <dbReference type="EMBL" id="KAK2156777.1"/>
    </source>
</evidence>
<name>A0AAD9JPF4_9ANNE</name>
<dbReference type="PANTHER" id="PTHR20952">
    <property type="entry name" value="ADP-RIBOSYLATION-LIKE FACTOR 6-INTERACTING PROTEIN"/>
    <property type="match status" value="1"/>
</dbReference>
<dbReference type="PANTHER" id="PTHR20952:SF0">
    <property type="entry name" value="ADP-RIBOSYLATION FACTOR-LIKE PROTEIN 6-INTERACTING PROTEIN 1"/>
    <property type="match status" value="1"/>
</dbReference>
<comment type="caution">
    <text evidence="7">The sequence shown here is derived from an EMBL/GenBank/DDBJ whole genome shotgun (WGS) entry which is preliminary data.</text>
</comment>
<keyword evidence="8" id="KW-1185">Reference proteome</keyword>
<keyword evidence="3 5" id="KW-1133">Transmembrane helix</keyword>
<dbReference type="InterPro" id="IPR057282">
    <property type="entry name" value="RETREG1-3-like_RHD"/>
</dbReference>
<evidence type="ECO:0000259" key="6">
    <source>
        <dbReference type="Pfam" id="PF24456"/>
    </source>
</evidence>
<sequence length="211" mass="24158">MADVRQSPQSQEQPHASTDLQNLKKDLEGYREIILPFNKVLEWEKPHYPAILVGSITFIFSIVWYLEPSVLTSFSLLGVILCLVDFVVPTLSSYLFSSAEWTIVQERQFESICIRLLNARRHIINVKNALAILKRDKPRVYLLVMMGAFALMAWIGSLIDNLLLTYLLMVFLVLVPGLRKHGILQKLTSNIKEVVMRMIKGKEKANKTKTN</sequence>
<evidence type="ECO:0000313" key="8">
    <source>
        <dbReference type="Proteomes" id="UP001208570"/>
    </source>
</evidence>
<reference evidence="7" key="1">
    <citation type="journal article" date="2023" name="Mol. Biol. Evol.">
        <title>Third-Generation Sequencing Reveals the Adaptive Role of the Epigenome in Three Deep-Sea Polychaetes.</title>
        <authorList>
            <person name="Perez M."/>
            <person name="Aroh O."/>
            <person name="Sun Y."/>
            <person name="Lan Y."/>
            <person name="Juniper S.K."/>
            <person name="Young C.R."/>
            <person name="Angers B."/>
            <person name="Qian P.Y."/>
        </authorList>
    </citation>
    <scope>NUCLEOTIDE SEQUENCE</scope>
    <source>
        <strain evidence="7">P08H-3</strain>
    </source>
</reference>
<dbReference type="GO" id="GO:0005783">
    <property type="term" value="C:endoplasmic reticulum"/>
    <property type="evidence" value="ECO:0007669"/>
    <property type="project" value="UniProtKB-ARBA"/>
</dbReference>
<evidence type="ECO:0000256" key="1">
    <source>
        <dbReference type="ARBA" id="ARBA00004141"/>
    </source>
</evidence>
<dbReference type="EMBL" id="JAODUP010000205">
    <property type="protein sequence ID" value="KAK2156777.1"/>
    <property type="molecule type" value="Genomic_DNA"/>
</dbReference>
<feature type="transmembrane region" description="Helical" evidence="5">
    <location>
        <begin position="162"/>
        <end position="178"/>
    </location>
</feature>
<dbReference type="AlphaFoldDB" id="A0AAD9JPF4"/>
<feature type="transmembrane region" description="Helical" evidence="5">
    <location>
        <begin position="140"/>
        <end position="156"/>
    </location>
</feature>
<keyword evidence="2 5" id="KW-0812">Transmembrane</keyword>
<dbReference type="GO" id="GO:0016020">
    <property type="term" value="C:membrane"/>
    <property type="evidence" value="ECO:0007669"/>
    <property type="project" value="UniProtKB-SubCell"/>
</dbReference>
<evidence type="ECO:0000256" key="2">
    <source>
        <dbReference type="ARBA" id="ARBA00022692"/>
    </source>
</evidence>
<feature type="domain" description="RETREG1-3/ARL6IP-like N-terminal reticulon-homology" evidence="6">
    <location>
        <begin position="31"/>
        <end position="198"/>
    </location>
</feature>
<comment type="subcellular location">
    <subcellularLocation>
        <location evidence="1">Membrane</location>
        <topology evidence="1">Multi-pass membrane protein</topology>
    </subcellularLocation>
</comment>
<feature type="transmembrane region" description="Helical" evidence="5">
    <location>
        <begin position="48"/>
        <end position="66"/>
    </location>
</feature>
<feature type="transmembrane region" description="Helical" evidence="5">
    <location>
        <begin position="72"/>
        <end position="97"/>
    </location>
</feature>
<evidence type="ECO:0000256" key="5">
    <source>
        <dbReference type="SAM" id="Phobius"/>
    </source>
</evidence>